<organism evidence="1 2">
    <name type="scientific">Streptomyces luteosporeus</name>
    <dbReference type="NCBI Taxonomy" id="173856"/>
    <lineage>
        <taxon>Bacteria</taxon>
        <taxon>Bacillati</taxon>
        <taxon>Actinomycetota</taxon>
        <taxon>Actinomycetes</taxon>
        <taxon>Kitasatosporales</taxon>
        <taxon>Streptomycetaceae</taxon>
        <taxon>Streptomyces</taxon>
    </lineage>
</organism>
<evidence type="ECO:0000313" key="2">
    <source>
        <dbReference type="Proteomes" id="UP001500886"/>
    </source>
</evidence>
<protein>
    <submittedName>
        <fullName evidence="1">Uncharacterized protein</fullName>
    </submittedName>
</protein>
<evidence type="ECO:0000313" key="1">
    <source>
        <dbReference type="EMBL" id="GAA2709053.1"/>
    </source>
</evidence>
<dbReference type="EMBL" id="BAAASL010000002">
    <property type="protein sequence ID" value="GAA2709053.1"/>
    <property type="molecule type" value="Genomic_DNA"/>
</dbReference>
<accession>A0ABN3TLV5</accession>
<dbReference type="Proteomes" id="UP001500886">
    <property type="component" value="Unassembled WGS sequence"/>
</dbReference>
<reference evidence="1 2" key="1">
    <citation type="journal article" date="2019" name="Int. J. Syst. Evol. Microbiol.">
        <title>The Global Catalogue of Microorganisms (GCM) 10K type strain sequencing project: providing services to taxonomists for standard genome sequencing and annotation.</title>
        <authorList>
            <consortium name="The Broad Institute Genomics Platform"/>
            <consortium name="The Broad Institute Genome Sequencing Center for Infectious Disease"/>
            <person name="Wu L."/>
            <person name="Ma J."/>
        </authorList>
    </citation>
    <scope>NUCLEOTIDE SEQUENCE [LARGE SCALE GENOMIC DNA]</scope>
    <source>
        <strain evidence="1 2">JCM 4542</strain>
    </source>
</reference>
<name>A0ABN3TLV5_9ACTN</name>
<comment type="caution">
    <text evidence="1">The sequence shown here is derived from an EMBL/GenBank/DDBJ whole genome shotgun (WGS) entry which is preliminary data.</text>
</comment>
<keyword evidence="2" id="KW-1185">Reference proteome</keyword>
<sequence length="91" mass="10318">MTEEPEGLIPTSTDFPHTLWTMKWSHSFLWTTPWAAHSGRLSGNSGVYRHHAAHKPQGFFRLPRIPFIHVTRFGQIAIKRNIASSGGGPRR</sequence>
<proteinExistence type="predicted"/>
<gene>
    <name evidence="1" type="ORF">GCM10010315_06500</name>
</gene>